<keyword evidence="3" id="KW-1185">Reference proteome</keyword>
<protein>
    <submittedName>
        <fullName evidence="2">Uncharacterized protein</fullName>
    </submittedName>
</protein>
<name>A0AA38L9J3_TAXCH</name>
<feature type="region of interest" description="Disordered" evidence="1">
    <location>
        <begin position="1"/>
        <end position="20"/>
    </location>
</feature>
<evidence type="ECO:0000313" key="2">
    <source>
        <dbReference type="EMBL" id="KAH9312322.1"/>
    </source>
</evidence>
<sequence length="56" mass="6117">GHAHQKQKVEQGPIPRQQGHSIRITWKNEKIIVVGECNSSLLATSAGYNLLGHQAS</sequence>
<organism evidence="2 3">
    <name type="scientific">Taxus chinensis</name>
    <name type="common">Chinese yew</name>
    <name type="synonym">Taxus wallichiana var. chinensis</name>
    <dbReference type="NCBI Taxonomy" id="29808"/>
    <lineage>
        <taxon>Eukaryota</taxon>
        <taxon>Viridiplantae</taxon>
        <taxon>Streptophyta</taxon>
        <taxon>Embryophyta</taxon>
        <taxon>Tracheophyta</taxon>
        <taxon>Spermatophyta</taxon>
        <taxon>Pinopsida</taxon>
        <taxon>Pinidae</taxon>
        <taxon>Conifers II</taxon>
        <taxon>Cupressales</taxon>
        <taxon>Taxaceae</taxon>
        <taxon>Taxus</taxon>
    </lineage>
</organism>
<reference evidence="2 3" key="1">
    <citation type="journal article" date="2021" name="Nat. Plants">
        <title>The Taxus genome provides insights into paclitaxel biosynthesis.</title>
        <authorList>
            <person name="Xiong X."/>
            <person name="Gou J."/>
            <person name="Liao Q."/>
            <person name="Li Y."/>
            <person name="Zhou Q."/>
            <person name="Bi G."/>
            <person name="Li C."/>
            <person name="Du R."/>
            <person name="Wang X."/>
            <person name="Sun T."/>
            <person name="Guo L."/>
            <person name="Liang H."/>
            <person name="Lu P."/>
            <person name="Wu Y."/>
            <person name="Zhang Z."/>
            <person name="Ro D.K."/>
            <person name="Shang Y."/>
            <person name="Huang S."/>
            <person name="Yan J."/>
        </authorList>
    </citation>
    <scope>NUCLEOTIDE SEQUENCE [LARGE SCALE GENOMIC DNA]</scope>
    <source>
        <strain evidence="2">Ta-2019</strain>
    </source>
</reference>
<comment type="caution">
    <text evidence="2">The sequence shown here is derived from an EMBL/GenBank/DDBJ whole genome shotgun (WGS) entry which is preliminary data.</text>
</comment>
<feature type="non-terminal residue" evidence="2">
    <location>
        <position position="56"/>
    </location>
</feature>
<feature type="non-terminal residue" evidence="2">
    <location>
        <position position="1"/>
    </location>
</feature>
<proteinExistence type="predicted"/>
<evidence type="ECO:0000256" key="1">
    <source>
        <dbReference type="SAM" id="MobiDB-lite"/>
    </source>
</evidence>
<evidence type="ECO:0000313" key="3">
    <source>
        <dbReference type="Proteomes" id="UP000824469"/>
    </source>
</evidence>
<dbReference type="Proteomes" id="UP000824469">
    <property type="component" value="Unassembled WGS sequence"/>
</dbReference>
<dbReference type="EMBL" id="JAHRHJ020000006">
    <property type="protein sequence ID" value="KAH9312322.1"/>
    <property type="molecule type" value="Genomic_DNA"/>
</dbReference>
<accession>A0AA38L9J3</accession>
<gene>
    <name evidence="2" type="ORF">KI387_027357</name>
</gene>
<dbReference type="AlphaFoldDB" id="A0AA38L9J3"/>